<evidence type="ECO:0000313" key="3">
    <source>
        <dbReference type="Proteomes" id="UP000248817"/>
    </source>
</evidence>
<accession>A0A2V5HVS9</accession>
<dbReference type="AlphaFoldDB" id="A0A2V5HVS9"/>
<protein>
    <submittedName>
        <fullName evidence="2">Uncharacterized protein</fullName>
    </submittedName>
</protein>
<gene>
    <name evidence="2" type="ORF">BP00DRAFT_88253</name>
</gene>
<keyword evidence="3" id="KW-1185">Reference proteome</keyword>
<dbReference type="Proteomes" id="UP000248817">
    <property type="component" value="Unassembled WGS sequence"/>
</dbReference>
<feature type="region of interest" description="Disordered" evidence="1">
    <location>
        <begin position="276"/>
        <end position="322"/>
    </location>
</feature>
<proteinExistence type="predicted"/>
<feature type="compositionally biased region" description="Basic and acidic residues" evidence="1">
    <location>
        <begin position="281"/>
        <end position="290"/>
    </location>
</feature>
<name>A0A2V5HVS9_9EURO</name>
<reference evidence="2 3" key="1">
    <citation type="submission" date="2018-02" db="EMBL/GenBank/DDBJ databases">
        <title>The genomes of Aspergillus section Nigri reveals drivers in fungal speciation.</title>
        <authorList>
            <consortium name="DOE Joint Genome Institute"/>
            <person name="Vesth T.C."/>
            <person name="Nybo J."/>
            <person name="Theobald S."/>
            <person name="Brandl J."/>
            <person name="Frisvad J.C."/>
            <person name="Nielsen K.F."/>
            <person name="Lyhne E.K."/>
            <person name="Kogle M.E."/>
            <person name="Kuo A."/>
            <person name="Riley R."/>
            <person name="Clum A."/>
            <person name="Nolan M."/>
            <person name="Lipzen A."/>
            <person name="Salamov A."/>
            <person name="Henrissat B."/>
            <person name="Wiebenga A."/>
            <person name="De vries R.P."/>
            <person name="Grigoriev I.V."/>
            <person name="Mortensen U.H."/>
            <person name="Andersen M.R."/>
            <person name="Baker S.E."/>
        </authorList>
    </citation>
    <scope>NUCLEOTIDE SEQUENCE [LARGE SCALE GENOMIC DNA]</scope>
    <source>
        <strain evidence="2 3">CBS 114.80</strain>
    </source>
</reference>
<feature type="compositionally biased region" description="Low complexity" evidence="1">
    <location>
        <begin position="78"/>
        <end position="91"/>
    </location>
</feature>
<organism evidence="2 3">
    <name type="scientific">Aspergillus indologenus CBS 114.80</name>
    <dbReference type="NCBI Taxonomy" id="1450541"/>
    <lineage>
        <taxon>Eukaryota</taxon>
        <taxon>Fungi</taxon>
        <taxon>Dikarya</taxon>
        <taxon>Ascomycota</taxon>
        <taxon>Pezizomycotina</taxon>
        <taxon>Eurotiomycetes</taxon>
        <taxon>Eurotiomycetidae</taxon>
        <taxon>Eurotiales</taxon>
        <taxon>Aspergillaceae</taxon>
        <taxon>Aspergillus</taxon>
        <taxon>Aspergillus subgen. Circumdati</taxon>
    </lineage>
</organism>
<evidence type="ECO:0000313" key="2">
    <source>
        <dbReference type="EMBL" id="PYI25703.1"/>
    </source>
</evidence>
<feature type="region of interest" description="Disordered" evidence="1">
    <location>
        <begin position="69"/>
        <end position="106"/>
    </location>
</feature>
<evidence type="ECO:0000256" key="1">
    <source>
        <dbReference type="SAM" id="MobiDB-lite"/>
    </source>
</evidence>
<sequence length="342" mass="38956">MFQSKSGDTLAFLLSFLYRVPSGLQLRDRFFLAGSTIFSITGCTRAPHPGGRQIIMSSSSMLPPVGPVGHGYFRGRRSSNSSSSQYSWIGPRPKPRGGGSRGYSTDDEDEVLYELDEAALAQLPVHLQDTMRELQLERVHRFQQQQSAHNELRLGRPVYHSHYAETWFKNMMARLSADQEMSDTHYHLRQTQENTYQQDRSWRSQQQQWSVNRQNDIQAAAAAAAAMAGNSTWFGDDDGDGEPGPEMAPPHQEMAVFERDVDVSPVSSRRFYSMHYGYGPRPEDRGRPLYETDTGSSSRKRRGDGKGGVQSHHQHKKSRSVINFMRCRLKRSIRRMGRLLKR</sequence>
<dbReference type="EMBL" id="KZ825630">
    <property type="protein sequence ID" value="PYI25703.1"/>
    <property type="molecule type" value="Genomic_DNA"/>
</dbReference>